<protein>
    <recommendedName>
        <fullName evidence="3">Phage portal protein</fullName>
    </recommendedName>
</protein>
<sequence length="191" mass="22153">MADYEITSTRGKEMLTYLPRYYETSRVMKAILQAQGSEFDKLRQALDEVLNQFFVSTATWGLERWEKELGLPPAEDQPESERRDRIISRLRGYGTATIYVVKKVAESYDKGAVDVIEDFEGYTVTIRFVDTTGVPPNLEDLKAAVRAVVPAHLDLKYEFNYFIWDEWDAKNETWDAFDSLALTWDQLEVRS</sequence>
<accession>A0A1W1VX20</accession>
<name>A0A1W1VX20_9FIRM</name>
<evidence type="ECO:0000313" key="2">
    <source>
        <dbReference type="Proteomes" id="UP000192569"/>
    </source>
</evidence>
<dbReference type="EMBL" id="LT838272">
    <property type="protein sequence ID" value="SMB97929.1"/>
    <property type="molecule type" value="Genomic_DNA"/>
</dbReference>
<reference evidence="1 2" key="1">
    <citation type="submission" date="2017-04" db="EMBL/GenBank/DDBJ databases">
        <authorList>
            <person name="Afonso C.L."/>
            <person name="Miller P.J."/>
            <person name="Scott M.A."/>
            <person name="Spackman E."/>
            <person name="Goraichik I."/>
            <person name="Dimitrov K.M."/>
            <person name="Suarez D.L."/>
            <person name="Swayne D.E."/>
        </authorList>
    </citation>
    <scope>NUCLEOTIDE SEQUENCE [LARGE SCALE GENOMIC DNA]</scope>
    <source>
        <strain evidence="1 2">ToBE</strain>
    </source>
</reference>
<dbReference type="AlphaFoldDB" id="A0A1W1VX20"/>
<dbReference type="Pfam" id="PF10076">
    <property type="entry name" value="Phage_Mu_Gp48"/>
    <property type="match status" value="1"/>
</dbReference>
<dbReference type="RefSeq" id="WP_084665608.1">
    <property type="nucleotide sequence ID" value="NZ_LT838272.1"/>
</dbReference>
<evidence type="ECO:0000313" key="1">
    <source>
        <dbReference type="EMBL" id="SMB97929.1"/>
    </source>
</evidence>
<dbReference type="Proteomes" id="UP000192569">
    <property type="component" value="Chromosome I"/>
</dbReference>
<evidence type="ECO:0008006" key="3">
    <source>
        <dbReference type="Google" id="ProtNLM"/>
    </source>
</evidence>
<proteinExistence type="predicted"/>
<dbReference type="STRING" id="698762.SAMN00808754_2032"/>
<keyword evidence="2" id="KW-1185">Reference proteome</keyword>
<organism evidence="1 2">
    <name type="scientific">Thermanaeromonas toyohensis ToBE</name>
    <dbReference type="NCBI Taxonomy" id="698762"/>
    <lineage>
        <taxon>Bacteria</taxon>
        <taxon>Bacillati</taxon>
        <taxon>Bacillota</taxon>
        <taxon>Clostridia</taxon>
        <taxon>Neomoorellales</taxon>
        <taxon>Neomoorellaceae</taxon>
        <taxon>Thermanaeromonas</taxon>
    </lineage>
</organism>
<dbReference type="OrthoDB" id="1629754at2"/>
<dbReference type="InterPro" id="IPR018755">
    <property type="entry name" value="Phage_Mu_Gp48"/>
</dbReference>
<gene>
    <name evidence="1" type="ORF">SAMN00808754_2032</name>
</gene>